<dbReference type="Proteomes" id="UP001162501">
    <property type="component" value="Chromosome 21"/>
</dbReference>
<sequence length="172" mass="19448">MPSHRTAPSPTSRGLAAPGSQRRRYPAGRSGPRLSPRRGRSAASPAWRPRGSPSPALRRSNVTRPAPTVTSRANRVARPSLSVPRAARRRNPVLRRPPLPSAPSPTLAQFHLYSQAQVKVPRTRALPALTSRERTDSTPSARREPNRCLRAHCRRRRRRRLYRRRRCCTRVL</sequence>
<organism evidence="1 2">
    <name type="scientific">Rangifer tarandus platyrhynchus</name>
    <name type="common">Svalbard reindeer</name>
    <dbReference type="NCBI Taxonomy" id="3082113"/>
    <lineage>
        <taxon>Eukaryota</taxon>
        <taxon>Metazoa</taxon>
        <taxon>Chordata</taxon>
        <taxon>Craniata</taxon>
        <taxon>Vertebrata</taxon>
        <taxon>Euteleostomi</taxon>
        <taxon>Mammalia</taxon>
        <taxon>Eutheria</taxon>
        <taxon>Laurasiatheria</taxon>
        <taxon>Artiodactyla</taxon>
        <taxon>Ruminantia</taxon>
        <taxon>Pecora</taxon>
        <taxon>Cervidae</taxon>
        <taxon>Odocoileinae</taxon>
        <taxon>Rangifer</taxon>
    </lineage>
</organism>
<feature type="non-terminal residue" evidence="1">
    <location>
        <position position="1"/>
    </location>
</feature>
<accession>A0AC59YYG8</accession>
<dbReference type="EMBL" id="OX596105">
    <property type="protein sequence ID" value="CAN0081480.1"/>
    <property type="molecule type" value="Genomic_DNA"/>
</dbReference>
<protein>
    <submittedName>
        <fullName evidence="1">Uncharacterized protein</fullName>
    </submittedName>
</protein>
<evidence type="ECO:0000313" key="2">
    <source>
        <dbReference type="Proteomes" id="UP001162501"/>
    </source>
</evidence>
<feature type="non-terminal residue" evidence="1">
    <location>
        <position position="172"/>
    </location>
</feature>
<evidence type="ECO:0000313" key="1">
    <source>
        <dbReference type="EMBL" id="CAN0081480.1"/>
    </source>
</evidence>
<name>A0AC59YYG8_RANTA</name>
<proteinExistence type="predicted"/>
<reference evidence="1" key="1">
    <citation type="submission" date="2023-05" db="EMBL/GenBank/DDBJ databases">
        <authorList>
            <consortium name="ELIXIR-Norway"/>
        </authorList>
    </citation>
    <scope>NUCLEOTIDE SEQUENCE</scope>
</reference>
<gene>
    <name evidence="1" type="ORF">MRATA1EN22A_LOCUS11749</name>
</gene>
<reference evidence="1" key="2">
    <citation type="submission" date="2025-03" db="EMBL/GenBank/DDBJ databases">
        <authorList>
            <consortium name="ELIXIR-Norway"/>
            <consortium name="Elixir Norway"/>
        </authorList>
    </citation>
    <scope>NUCLEOTIDE SEQUENCE</scope>
</reference>